<reference evidence="2" key="1">
    <citation type="submission" date="2021-04" db="EMBL/GenBank/DDBJ databases">
        <title>novel species isolated from subtropical streams in China.</title>
        <authorList>
            <person name="Lu H."/>
        </authorList>
    </citation>
    <scope>NUCLEOTIDE SEQUENCE</scope>
    <source>
        <strain evidence="2">FT137W</strain>
    </source>
</reference>
<proteinExistence type="predicted"/>
<evidence type="ECO:0000313" key="3">
    <source>
        <dbReference type="Proteomes" id="UP000678545"/>
    </source>
</evidence>
<evidence type="ECO:0000313" key="2">
    <source>
        <dbReference type="EMBL" id="MBR7799007.1"/>
    </source>
</evidence>
<sequence>MEIAEPSPEFYEFVRHTVTNDDEVRANINNMEISADAKAMLYAFSKTTLKIGHAIVKIGRKILDFIFVLMRAFPNISFAIILALVLSALVASIPLLGAIFGTMAAKLLLLVGVIKGAEQDFLSGDMENRIHSLVDHFAPLQA</sequence>
<name>A0A941IE38_9BURK</name>
<organism evidence="2 3">
    <name type="scientific">Undibacterium fentianense</name>
    <dbReference type="NCBI Taxonomy" id="2828728"/>
    <lineage>
        <taxon>Bacteria</taxon>
        <taxon>Pseudomonadati</taxon>
        <taxon>Pseudomonadota</taxon>
        <taxon>Betaproteobacteria</taxon>
        <taxon>Burkholderiales</taxon>
        <taxon>Oxalobacteraceae</taxon>
        <taxon>Undibacterium</taxon>
    </lineage>
</organism>
<keyword evidence="1" id="KW-0472">Membrane</keyword>
<dbReference type="Proteomes" id="UP000678545">
    <property type="component" value="Unassembled WGS sequence"/>
</dbReference>
<keyword evidence="1" id="KW-1133">Transmembrane helix</keyword>
<gene>
    <name evidence="2" type="ORF">KDM90_03265</name>
</gene>
<dbReference type="EMBL" id="JAGSPJ010000001">
    <property type="protein sequence ID" value="MBR7799007.1"/>
    <property type="molecule type" value="Genomic_DNA"/>
</dbReference>
<accession>A0A941IE38</accession>
<feature type="transmembrane region" description="Helical" evidence="1">
    <location>
        <begin position="65"/>
        <end position="89"/>
    </location>
</feature>
<dbReference type="RefSeq" id="WP_212674120.1">
    <property type="nucleotide sequence ID" value="NZ_JAGSPJ010000001.1"/>
</dbReference>
<comment type="caution">
    <text evidence="2">The sequence shown here is derived from an EMBL/GenBank/DDBJ whole genome shotgun (WGS) entry which is preliminary data.</text>
</comment>
<keyword evidence="1" id="KW-0812">Transmembrane</keyword>
<protein>
    <submittedName>
        <fullName evidence="2">Uncharacterized protein</fullName>
    </submittedName>
</protein>
<evidence type="ECO:0000256" key="1">
    <source>
        <dbReference type="SAM" id="Phobius"/>
    </source>
</evidence>
<dbReference type="AlphaFoldDB" id="A0A941IE38"/>
<keyword evidence="3" id="KW-1185">Reference proteome</keyword>